<gene>
    <name evidence="2" type="ORF">ACFFV7_40035</name>
</gene>
<feature type="signal peptide" evidence="1">
    <location>
        <begin position="1"/>
        <end position="27"/>
    </location>
</feature>
<dbReference type="RefSeq" id="WP_189653687.1">
    <property type="nucleotide sequence ID" value="NZ_BMRC01000046.1"/>
</dbReference>
<evidence type="ECO:0000313" key="3">
    <source>
        <dbReference type="Proteomes" id="UP001589647"/>
    </source>
</evidence>
<comment type="caution">
    <text evidence="2">The sequence shown here is derived from an EMBL/GenBank/DDBJ whole genome shotgun (WGS) entry which is preliminary data.</text>
</comment>
<evidence type="ECO:0000256" key="1">
    <source>
        <dbReference type="SAM" id="SignalP"/>
    </source>
</evidence>
<reference evidence="2 3" key="1">
    <citation type="submission" date="2024-09" db="EMBL/GenBank/DDBJ databases">
        <authorList>
            <person name="Sun Q."/>
            <person name="Mori K."/>
        </authorList>
    </citation>
    <scope>NUCLEOTIDE SEQUENCE [LARGE SCALE GENOMIC DNA]</scope>
    <source>
        <strain evidence="2 3">CCM 3426</strain>
    </source>
</reference>
<feature type="chain" id="PRO_5046987633" evidence="1">
    <location>
        <begin position="28"/>
        <end position="144"/>
    </location>
</feature>
<organism evidence="2 3">
    <name type="scientific">Nonomuraea spiralis</name>
    <dbReference type="NCBI Taxonomy" id="46182"/>
    <lineage>
        <taxon>Bacteria</taxon>
        <taxon>Bacillati</taxon>
        <taxon>Actinomycetota</taxon>
        <taxon>Actinomycetes</taxon>
        <taxon>Streptosporangiales</taxon>
        <taxon>Streptosporangiaceae</taxon>
        <taxon>Nonomuraea</taxon>
    </lineage>
</organism>
<name>A0ABV5ISF9_9ACTN</name>
<evidence type="ECO:0000313" key="2">
    <source>
        <dbReference type="EMBL" id="MFB9207433.1"/>
    </source>
</evidence>
<dbReference type="Pfam" id="PF03995">
    <property type="entry name" value="Inhibitor_I36"/>
    <property type="match status" value="1"/>
</dbReference>
<keyword evidence="3" id="KW-1185">Reference proteome</keyword>
<dbReference type="Proteomes" id="UP001589647">
    <property type="component" value="Unassembled WGS sequence"/>
</dbReference>
<proteinExistence type="predicted"/>
<sequence>MVGKKFHVLALPIAVAALAVVASPAQAATGYDRCQEGNYCLFSGLDGTGDIVQLQGNTANLAALGMGDRAKSDWNRTDTLIHLYSEADYGGCTAVTGARGKGNFYITFRDFFDSVRFGGPNGPSCSIGGDDLTIKRAPATDSHG</sequence>
<dbReference type="EMBL" id="JBHMEI010000053">
    <property type="protein sequence ID" value="MFB9207433.1"/>
    <property type="molecule type" value="Genomic_DNA"/>
</dbReference>
<protein>
    <submittedName>
        <fullName evidence="2">Peptidase inhibitor family I36 protein</fullName>
    </submittedName>
</protein>
<keyword evidence="1" id="KW-0732">Signal</keyword>
<accession>A0ABV5ISF9</accession>